<feature type="domain" description="N-acetyltransferase" evidence="1">
    <location>
        <begin position="18"/>
        <end position="183"/>
    </location>
</feature>
<protein>
    <submittedName>
        <fullName evidence="2">N-acetyltransferase</fullName>
    </submittedName>
</protein>
<sequence length="183" mass="19655">MPGAPLPYPSTPLSDGRFGVRPWAEADLDCVRQASEDPEIPRGTTVPATFTPEEGIAFLHRQMGRATDGVGVSQAIVDLSDDRAVGLVVVSLRPQPRVGGLGYWVVPAARGRGAATVGGRLIMPWSFEALGLQRLEAWVEPTNLASQRVLLRAGFQHEGRLRNFFTTADGQPSDALVFAAVPR</sequence>
<reference evidence="2 3" key="1">
    <citation type="submission" date="2018-09" db="EMBL/GenBank/DDBJ databases">
        <title>Genome sequencing of Nocardioides immobilis CCTCC AB 2017083 for comparison to Nocardioides silvaticus.</title>
        <authorList>
            <person name="Li C."/>
            <person name="Wang G."/>
        </authorList>
    </citation>
    <scope>NUCLEOTIDE SEQUENCE [LARGE SCALE GENOMIC DNA]</scope>
    <source>
        <strain evidence="2 3">CCTCC AB 2017083</strain>
    </source>
</reference>
<evidence type="ECO:0000259" key="1">
    <source>
        <dbReference type="PROSITE" id="PS51186"/>
    </source>
</evidence>
<comment type="caution">
    <text evidence="2">The sequence shown here is derived from an EMBL/GenBank/DDBJ whole genome shotgun (WGS) entry which is preliminary data.</text>
</comment>
<dbReference type="InterPro" id="IPR000182">
    <property type="entry name" value="GNAT_dom"/>
</dbReference>
<dbReference type="PROSITE" id="PS51186">
    <property type="entry name" value="GNAT"/>
    <property type="match status" value="1"/>
</dbReference>
<dbReference type="Gene3D" id="3.40.630.30">
    <property type="match status" value="1"/>
</dbReference>
<accession>A0A417Y4W1</accession>
<gene>
    <name evidence="2" type="ORF">D0Z08_08125</name>
</gene>
<keyword evidence="3" id="KW-1185">Reference proteome</keyword>
<evidence type="ECO:0000313" key="3">
    <source>
        <dbReference type="Proteomes" id="UP000283644"/>
    </source>
</evidence>
<dbReference type="InterPro" id="IPR051908">
    <property type="entry name" value="Ribosomal_N-acetyltransferase"/>
</dbReference>
<dbReference type="Proteomes" id="UP000283644">
    <property type="component" value="Unassembled WGS sequence"/>
</dbReference>
<keyword evidence="2" id="KW-0808">Transferase</keyword>
<dbReference type="GO" id="GO:1990189">
    <property type="term" value="F:protein N-terminal-serine acetyltransferase activity"/>
    <property type="evidence" value="ECO:0007669"/>
    <property type="project" value="TreeGrafter"/>
</dbReference>
<organism evidence="2 3">
    <name type="scientific">Nocardioides immobilis</name>
    <dbReference type="NCBI Taxonomy" id="2049295"/>
    <lineage>
        <taxon>Bacteria</taxon>
        <taxon>Bacillati</taxon>
        <taxon>Actinomycetota</taxon>
        <taxon>Actinomycetes</taxon>
        <taxon>Propionibacteriales</taxon>
        <taxon>Nocardioidaceae</taxon>
        <taxon>Nocardioides</taxon>
    </lineage>
</organism>
<dbReference type="InterPro" id="IPR016181">
    <property type="entry name" value="Acyl_CoA_acyltransferase"/>
</dbReference>
<dbReference type="GO" id="GO:0008999">
    <property type="term" value="F:protein-N-terminal-alanine acetyltransferase activity"/>
    <property type="evidence" value="ECO:0007669"/>
    <property type="project" value="TreeGrafter"/>
</dbReference>
<dbReference type="SUPFAM" id="SSF55729">
    <property type="entry name" value="Acyl-CoA N-acyltransferases (Nat)"/>
    <property type="match status" value="1"/>
</dbReference>
<proteinExistence type="predicted"/>
<dbReference type="GO" id="GO:0005737">
    <property type="term" value="C:cytoplasm"/>
    <property type="evidence" value="ECO:0007669"/>
    <property type="project" value="TreeGrafter"/>
</dbReference>
<dbReference type="OrthoDB" id="9795188at2"/>
<dbReference type="AlphaFoldDB" id="A0A417Y4W1"/>
<name>A0A417Y4W1_9ACTN</name>
<dbReference type="Pfam" id="PF13302">
    <property type="entry name" value="Acetyltransf_3"/>
    <property type="match status" value="1"/>
</dbReference>
<dbReference type="RefSeq" id="WP_118924478.1">
    <property type="nucleotide sequence ID" value="NZ_QXGH01000012.1"/>
</dbReference>
<dbReference type="EMBL" id="QXGH01000012">
    <property type="protein sequence ID" value="RHW27635.1"/>
    <property type="molecule type" value="Genomic_DNA"/>
</dbReference>
<dbReference type="PANTHER" id="PTHR43441:SF10">
    <property type="entry name" value="ACETYLTRANSFERASE"/>
    <property type="match status" value="1"/>
</dbReference>
<dbReference type="PANTHER" id="PTHR43441">
    <property type="entry name" value="RIBOSOMAL-PROTEIN-SERINE ACETYLTRANSFERASE"/>
    <property type="match status" value="1"/>
</dbReference>
<evidence type="ECO:0000313" key="2">
    <source>
        <dbReference type="EMBL" id="RHW27635.1"/>
    </source>
</evidence>